<dbReference type="PANTHER" id="PTHR43798">
    <property type="entry name" value="MONOACYLGLYCEROL LIPASE"/>
    <property type="match status" value="1"/>
</dbReference>
<keyword evidence="3" id="KW-1185">Reference proteome</keyword>
<name>A0A2T0TIN0_9BACT</name>
<comment type="caution">
    <text evidence="2">The sequence shown here is derived from an EMBL/GenBank/DDBJ whole genome shotgun (WGS) entry which is preliminary data.</text>
</comment>
<dbReference type="Proteomes" id="UP000238375">
    <property type="component" value="Unassembled WGS sequence"/>
</dbReference>
<dbReference type="Gene3D" id="3.40.50.1820">
    <property type="entry name" value="alpha/beta hydrolase"/>
    <property type="match status" value="1"/>
</dbReference>
<gene>
    <name evidence="2" type="ORF">CLV58_102272</name>
</gene>
<dbReference type="OrthoDB" id="975949at2"/>
<evidence type="ECO:0000313" key="2">
    <source>
        <dbReference type="EMBL" id="PRY45523.1"/>
    </source>
</evidence>
<dbReference type="Pfam" id="PF00561">
    <property type="entry name" value="Abhydrolase_1"/>
    <property type="match status" value="1"/>
</dbReference>
<dbReference type="RefSeq" id="WP_106136374.1">
    <property type="nucleotide sequence ID" value="NZ_PVTE01000002.1"/>
</dbReference>
<dbReference type="InterPro" id="IPR029058">
    <property type="entry name" value="AB_hydrolase_fold"/>
</dbReference>
<dbReference type="InterPro" id="IPR000073">
    <property type="entry name" value="AB_hydrolase_1"/>
</dbReference>
<dbReference type="GO" id="GO:0016020">
    <property type="term" value="C:membrane"/>
    <property type="evidence" value="ECO:0007669"/>
    <property type="project" value="TreeGrafter"/>
</dbReference>
<accession>A0A2T0TIN0</accession>
<dbReference type="InterPro" id="IPR050266">
    <property type="entry name" value="AB_hydrolase_sf"/>
</dbReference>
<dbReference type="EMBL" id="PVTE01000002">
    <property type="protein sequence ID" value="PRY45523.1"/>
    <property type="molecule type" value="Genomic_DNA"/>
</dbReference>
<dbReference type="PANTHER" id="PTHR43798:SF33">
    <property type="entry name" value="HYDROLASE, PUTATIVE (AFU_ORTHOLOGUE AFUA_2G14860)-RELATED"/>
    <property type="match status" value="1"/>
</dbReference>
<sequence length="270" mass="30294">MNDQPATRFFRYRNQQLAYQRMGAGPRMALAFHGFGQTSGVYAPLAAALGNVYTIYAIDLFLHGASKRADSTHLVNKDWCACIGAFLAEQQIDRFTVMGYSLGGRFALVLAECFASRLDALVLMAPDGIRFSRWYGLATQSTVGRALFGFAMRHLPVLHRVGRGLVGLRLLRPSLLRFAEVSLSTGEQRQLVYDAWTQFRRIKPDLLRVADELTRHKVATRLIVGSYDQIVPARYLLPLTRLLTQYTLIQLPTGHNRLIDKSAAVLNVYS</sequence>
<evidence type="ECO:0000259" key="1">
    <source>
        <dbReference type="Pfam" id="PF00561"/>
    </source>
</evidence>
<dbReference type="AlphaFoldDB" id="A0A2T0TIN0"/>
<evidence type="ECO:0000313" key="3">
    <source>
        <dbReference type="Proteomes" id="UP000238375"/>
    </source>
</evidence>
<proteinExistence type="predicted"/>
<reference evidence="2 3" key="1">
    <citation type="submission" date="2018-03" db="EMBL/GenBank/DDBJ databases">
        <title>Genomic Encyclopedia of Archaeal and Bacterial Type Strains, Phase II (KMG-II): from individual species to whole genera.</title>
        <authorList>
            <person name="Goeker M."/>
        </authorList>
    </citation>
    <scope>NUCLEOTIDE SEQUENCE [LARGE SCALE GENOMIC DNA]</scope>
    <source>
        <strain evidence="2 3">DSM 28354</strain>
    </source>
</reference>
<dbReference type="SUPFAM" id="SSF53474">
    <property type="entry name" value="alpha/beta-Hydrolases"/>
    <property type="match status" value="1"/>
</dbReference>
<feature type="domain" description="AB hydrolase-1" evidence="1">
    <location>
        <begin position="32"/>
        <end position="261"/>
    </location>
</feature>
<protein>
    <submittedName>
        <fullName evidence="2">Pimeloyl-ACP methyl ester carboxylesterase</fullName>
    </submittedName>
</protein>
<organism evidence="2 3">
    <name type="scientific">Spirosoma oryzae</name>
    <dbReference type="NCBI Taxonomy" id="1469603"/>
    <lineage>
        <taxon>Bacteria</taxon>
        <taxon>Pseudomonadati</taxon>
        <taxon>Bacteroidota</taxon>
        <taxon>Cytophagia</taxon>
        <taxon>Cytophagales</taxon>
        <taxon>Cytophagaceae</taxon>
        <taxon>Spirosoma</taxon>
    </lineage>
</organism>